<evidence type="ECO:0000256" key="3">
    <source>
        <dbReference type="ARBA" id="ARBA00022801"/>
    </source>
</evidence>
<organism evidence="7 8">
    <name type="scientific">Symbiodinium natans</name>
    <dbReference type="NCBI Taxonomy" id="878477"/>
    <lineage>
        <taxon>Eukaryota</taxon>
        <taxon>Sar</taxon>
        <taxon>Alveolata</taxon>
        <taxon>Dinophyceae</taxon>
        <taxon>Suessiales</taxon>
        <taxon>Symbiodiniaceae</taxon>
        <taxon>Symbiodinium</taxon>
    </lineage>
</organism>
<protein>
    <submittedName>
        <fullName evidence="7">GloB protein</fullName>
    </submittedName>
</protein>
<dbReference type="InterPro" id="IPR051453">
    <property type="entry name" value="MBL_Glyoxalase_II"/>
</dbReference>
<dbReference type="Pfam" id="PF00753">
    <property type="entry name" value="Lactamase_B"/>
    <property type="match status" value="1"/>
</dbReference>
<evidence type="ECO:0000313" key="8">
    <source>
        <dbReference type="Proteomes" id="UP000604046"/>
    </source>
</evidence>
<dbReference type="GO" id="GO:0046872">
    <property type="term" value="F:metal ion binding"/>
    <property type="evidence" value="ECO:0007669"/>
    <property type="project" value="UniProtKB-KW"/>
</dbReference>
<sequence>MARGGGECLVQNPHGQEASLVQNIFRVSKHAGPLTDGITPEDFSHVLVPIGASILVPALCCTCLIFLHELHVGAGAKPWLASHDQNSTVLLQVAFLTFWFVPYLIDSMMIPLSLEYALAMGESATASGVFLGMAAAGSTVGIVLGQSLTSEADWNQRYARKLFIYFYGLSVMTMPLLALILQASIDWSLRARRLTFWLVIALNFVNTCIGSIPIIAWSTMWNIVTPQGEKTFWMMLTQCARNAGFILGSIYLAGLSHAIRLAKGGQTTSPINMMSWAFMASFFIQLLELAAYSLIFPTELKDASPPQVESPSSEVQEVSEIRPEDLEDAAKEQVVWGVIFYGYERTFSVGAIEVATIMLLEVSYGWPPERSGVSFVVIAAGSIVLTGLSTLAVSMKLTTESLIYLLMTYLGLGGSVLLFDFHVFGAGSLLVADALVYGGASVANGIAEGWACRAATMGTSYSIETYRAHSTAGVNVSRFLAPIIARFLLDFGGRNLYAAVQFLFAQVSEKEIRVPTSGGLLISGDTLFVGGAGRTDLVESNHQDMLQSLERLCKLPSDTVVLPGHNYDPLAFTTIDMEGGGNSVIANAKAFFYSWEREAGYLGNAGFIYGATIPSVYLPKAINDFPEG</sequence>
<accession>A0A812M8R3</accession>
<feature type="transmembrane region" description="Helical" evidence="5">
    <location>
        <begin position="164"/>
        <end position="185"/>
    </location>
</feature>
<evidence type="ECO:0000256" key="5">
    <source>
        <dbReference type="SAM" id="Phobius"/>
    </source>
</evidence>
<dbReference type="CDD" id="cd06262">
    <property type="entry name" value="metallo-hydrolase-like_MBL-fold"/>
    <property type="match status" value="1"/>
</dbReference>
<dbReference type="PANTHER" id="PTHR46233">
    <property type="entry name" value="HYDROXYACYLGLUTATHIONE HYDROLASE GLOC"/>
    <property type="match status" value="1"/>
</dbReference>
<dbReference type="SUPFAM" id="SSF56281">
    <property type="entry name" value="Metallo-hydrolase/oxidoreductase"/>
    <property type="match status" value="1"/>
</dbReference>
<gene>
    <name evidence="7" type="primary">gloB</name>
    <name evidence="7" type="ORF">SNAT2548_LOCUS13487</name>
</gene>
<proteinExistence type="predicted"/>
<dbReference type="EMBL" id="CAJNDS010001424">
    <property type="protein sequence ID" value="CAE7258971.1"/>
    <property type="molecule type" value="Genomic_DNA"/>
</dbReference>
<reference evidence="7" key="1">
    <citation type="submission" date="2021-02" db="EMBL/GenBank/DDBJ databases">
        <authorList>
            <person name="Dougan E. K."/>
            <person name="Rhodes N."/>
            <person name="Thang M."/>
            <person name="Chan C."/>
        </authorList>
    </citation>
    <scope>NUCLEOTIDE SEQUENCE</scope>
</reference>
<feature type="transmembrane region" description="Helical" evidence="5">
    <location>
        <begin position="125"/>
        <end position="144"/>
    </location>
</feature>
<dbReference type="Gene3D" id="3.60.15.10">
    <property type="entry name" value="Ribonuclease Z/Hydroxyacylglutathione hydrolase-like"/>
    <property type="match status" value="1"/>
</dbReference>
<dbReference type="PANTHER" id="PTHR46233:SF3">
    <property type="entry name" value="HYDROXYACYLGLUTATHIONE HYDROLASE GLOC"/>
    <property type="match status" value="1"/>
</dbReference>
<feature type="domain" description="Metallo-beta-lactamase" evidence="6">
    <location>
        <begin position="518"/>
        <end position="565"/>
    </location>
</feature>
<evidence type="ECO:0000256" key="1">
    <source>
        <dbReference type="ARBA" id="ARBA00001947"/>
    </source>
</evidence>
<dbReference type="SUPFAM" id="SSF103473">
    <property type="entry name" value="MFS general substrate transporter"/>
    <property type="match status" value="1"/>
</dbReference>
<evidence type="ECO:0000256" key="4">
    <source>
        <dbReference type="ARBA" id="ARBA00022833"/>
    </source>
</evidence>
<comment type="cofactor">
    <cofactor evidence="1">
        <name>Zn(2+)</name>
        <dbReference type="ChEBI" id="CHEBI:29105"/>
    </cofactor>
</comment>
<keyword evidence="3" id="KW-0378">Hydrolase</keyword>
<dbReference type="InterPro" id="IPR036866">
    <property type="entry name" value="RibonucZ/Hydroxyglut_hydro"/>
</dbReference>
<evidence type="ECO:0000313" key="7">
    <source>
        <dbReference type="EMBL" id="CAE7258971.1"/>
    </source>
</evidence>
<keyword evidence="2" id="KW-0479">Metal-binding</keyword>
<keyword evidence="4" id="KW-0862">Zinc</keyword>
<dbReference type="Proteomes" id="UP000604046">
    <property type="component" value="Unassembled WGS sequence"/>
</dbReference>
<comment type="caution">
    <text evidence="7">The sequence shown here is derived from an EMBL/GenBank/DDBJ whole genome shotgun (WGS) entry which is preliminary data.</text>
</comment>
<keyword evidence="5" id="KW-0472">Membrane</keyword>
<keyword evidence="5" id="KW-0812">Transmembrane</keyword>
<feature type="transmembrane region" description="Helical" evidence="5">
    <location>
        <begin position="273"/>
        <end position="295"/>
    </location>
</feature>
<feature type="transmembrane region" description="Helical" evidence="5">
    <location>
        <begin position="232"/>
        <end position="253"/>
    </location>
</feature>
<keyword evidence="8" id="KW-1185">Reference proteome</keyword>
<feature type="transmembrane region" description="Helical" evidence="5">
    <location>
        <begin position="402"/>
        <end position="424"/>
    </location>
</feature>
<feature type="transmembrane region" description="Helical" evidence="5">
    <location>
        <begin position="88"/>
        <end position="105"/>
    </location>
</feature>
<keyword evidence="5" id="KW-1133">Transmembrane helix</keyword>
<feature type="transmembrane region" description="Helical" evidence="5">
    <location>
        <begin position="197"/>
        <end position="220"/>
    </location>
</feature>
<evidence type="ECO:0000256" key="2">
    <source>
        <dbReference type="ARBA" id="ARBA00022723"/>
    </source>
</evidence>
<feature type="transmembrane region" description="Helical" evidence="5">
    <location>
        <begin position="46"/>
        <end position="67"/>
    </location>
</feature>
<dbReference type="InterPro" id="IPR001279">
    <property type="entry name" value="Metallo-B-lactamas"/>
</dbReference>
<name>A0A812M8R3_9DINO</name>
<feature type="transmembrane region" description="Helical" evidence="5">
    <location>
        <begin position="372"/>
        <end position="395"/>
    </location>
</feature>
<dbReference type="GO" id="GO:0016787">
    <property type="term" value="F:hydrolase activity"/>
    <property type="evidence" value="ECO:0007669"/>
    <property type="project" value="UniProtKB-KW"/>
</dbReference>
<dbReference type="InterPro" id="IPR036259">
    <property type="entry name" value="MFS_trans_sf"/>
</dbReference>
<dbReference type="OrthoDB" id="420138at2759"/>
<dbReference type="AlphaFoldDB" id="A0A812M8R3"/>
<evidence type="ECO:0000259" key="6">
    <source>
        <dbReference type="Pfam" id="PF00753"/>
    </source>
</evidence>